<dbReference type="Proteomes" id="UP001200110">
    <property type="component" value="Unassembled WGS sequence"/>
</dbReference>
<reference evidence="2 3" key="1">
    <citation type="submission" date="2022-01" db="EMBL/GenBank/DDBJ databases">
        <authorList>
            <person name="Huang Y."/>
        </authorList>
    </citation>
    <scope>NUCLEOTIDE SEQUENCE [LARGE SCALE GENOMIC DNA]</scope>
    <source>
        <strain evidence="2 3">HY366</strain>
    </source>
</reference>
<protein>
    <submittedName>
        <fullName evidence="2">Uncharacterized protein</fullName>
    </submittedName>
</protein>
<sequence>MDSTSSPWWSNASWWPQSSSTPDGVDTWAAAVDLGARGHGAAARAALDALARETTDPRTASLAHSTRASLIRQAGGHGEARIDDGQACRLVAGAARDERDEWAFAAWIDGLVGLAADGLGVGDFGASRALLARAGRLLADREGRAGEVRAGEWITDGRVRLRHAWVQTEFALFSGDTPGAVEPRERALRLAADAPSPRHVVKTDLIAAAVAAANGDLRTAASIASDCENACTTWGLLPLQWAAVTMLSGIGPDPAAAARRAADSANRLAARGMPVTPAA</sequence>
<evidence type="ECO:0000256" key="1">
    <source>
        <dbReference type="SAM" id="MobiDB-lite"/>
    </source>
</evidence>
<proteinExistence type="predicted"/>
<evidence type="ECO:0000313" key="2">
    <source>
        <dbReference type="EMBL" id="MCF8590406.1"/>
    </source>
</evidence>
<accession>A0ABS9IXW9</accession>
<comment type="caution">
    <text evidence="2">The sequence shown here is derived from an EMBL/GenBank/DDBJ whole genome shotgun (WGS) entry which is preliminary data.</text>
</comment>
<organism evidence="2 3">
    <name type="scientific">Gordonia liuliyuniae</name>
    <dbReference type="NCBI Taxonomy" id="2911517"/>
    <lineage>
        <taxon>Bacteria</taxon>
        <taxon>Bacillati</taxon>
        <taxon>Actinomycetota</taxon>
        <taxon>Actinomycetes</taxon>
        <taxon>Mycobacteriales</taxon>
        <taxon>Gordoniaceae</taxon>
        <taxon>Gordonia</taxon>
    </lineage>
</organism>
<feature type="region of interest" description="Disordered" evidence="1">
    <location>
        <begin position="1"/>
        <end position="22"/>
    </location>
</feature>
<dbReference type="EMBL" id="JAKKOR010000013">
    <property type="protein sequence ID" value="MCF8590406.1"/>
    <property type="molecule type" value="Genomic_DNA"/>
</dbReference>
<keyword evidence="3" id="KW-1185">Reference proteome</keyword>
<evidence type="ECO:0000313" key="3">
    <source>
        <dbReference type="Proteomes" id="UP001200110"/>
    </source>
</evidence>
<dbReference type="RefSeq" id="WP_236999593.1">
    <property type="nucleotide sequence ID" value="NZ_JAKKOR010000013.1"/>
</dbReference>
<feature type="compositionally biased region" description="Low complexity" evidence="1">
    <location>
        <begin position="1"/>
        <end position="21"/>
    </location>
</feature>
<gene>
    <name evidence="2" type="ORF">L5G33_18270</name>
</gene>
<name>A0ABS9IXW9_9ACTN</name>